<keyword evidence="5 9" id="KW-0067">ATP-binding</keyword>
<comment type="subcellular location">
    <subcellularLocation>
        <location evidence="9">Cytoplasm</location>
    </subcellularLocation>
    <subcellularLocation>
        <location evidence="9">Nucleus</location>
    </subcellularLocation>
    <text evidence="9">Predominantly cytoplasmic.</text>
</comment>
<evidence type="ECO:0000256" key="8">
    <source>
        <dbReference type="ARBA" id="ARBA00048116"/>
    </source>
</evidence>
<dbReference type="RefSeq" id="XP_018282940.1">
    <property type="nucleotide sequence ID" value="XM_018421065.1"/>
</dbReference>
<protein>
    <recommendedName>
        <fullName evidence="9">Uridylate kinase</fullName>
        <shortName evidence="9">UK</shortName>
        <ecNumber evidence="9">2.7.4.14</ecNumber>
    </recommendedName>
    <alternativeName>
        <fullName evidence="9">ATP:UMP phosphotransferase</fullName>
    </alternativeName>
    <alternativeName>
        <fullName evidence="9">Deoxycytidylate kinase</fullName>
        <shortName evidence="9">CK</shortName>
        <shortName evidence="9">dCMP kinase</shortName>
    </alternativeName>
    <alternativeName>
        <fullName evidence="9">Uridine monophosphate kinase</fullName>
        <shortName evidence="9">UMP kinase</shortName>
        <shortName evidence="9">UMPK</shortName>
    </alternativeName>
</protein>
<name>A0A0J1BEC7_9TREE</name>
<proteinExistence type="inferred from homology"/>
<evidence type="ECO:0000256" key="1">
    <source>
        <dbReference type="ARBA" id="ARBA00022490"/>
    </source>
</evidence>
<sequence>MSSTPLYTSDKPVFDKEKITVIFVLGGPGAGKGTQCDLMVRDYGFKHLSAGDLLREEQDRPGSKYGDLIRGCIKEGLIVPLEVTIKLIENAMTATLANPPSGEGWVNGKGRFLIDGFPRKMDQALMFDKAVVDSSLVLFINTTEEVMRDRIKERSKTSGRADDNEESLKKRFVTYRETSYPVIEYYIEKGKCVDINSTPAVEEVYTQIKETLKERMPYL</sequence>
<organism evidence="10 11">
    <name type="scientific">Cutaneotrichosporon oleaginosum</name>
    <dbReference type="NCBI Taxonomy" id="879819"/>
    <lineage>
        <taxon>Eukaryota</taxon>
        <taxon>Fungi</taxon>
        <taxon>Dikarya</taxon>
        <taxon>Basidiomycota</taxon>
        <taxon>Agaricomycotina</taxon>
        <taxon>Tremellomycetes</taxon>
        <taxon>Trichosporonales</taxon>
        <taxon>Trichosporonaceae</taxon>
        <taxon>Cutaneotrichosporon</taxon>
    </lineage>
</organism>
<keyword evidence="4 9" id="KW-0418">Kinase</keyword>
<evidence type="ECO:0000256" key="3">
    <source>
        <dbReference type="ARBA" id="ARBA00022741"/>
    </source>
</evidence>
<keyword evidence="7 9" id="KW-0539">Nucleus</keyword>
<dbReference type="OrthoDB" id="442176at2759"/>
<dbReference type="InterPro" id="IPR033690">
    <property type="entry name" value="Adenylat_kinase_CS"/>
</dbReference>
<dbReference type="GO" id="GO:0005634">
    <property type="term" value="C:nucleus"/>
    <property type="evidence" value="ECO:0007669"/>
    <property type="project" value="UniProtKB-SubCell"/>
</dbReference>
<dbReference type="HAMAP" id="MF_03172">
    <property type="entry name" value="Adenylate_kinase_UMP_CMP_kin"/>
    <property type="match status" value="1"/>
</dbReference>
<comment type="similarity">
    <text evidence="9">Belongs to the adenylate kinase family. UMP-CMP kinase subfamily.</text>
</comment>
<dbReference type="GO" id="GO:0006207">
    <property type="term" value="P:'de novo' pyrimidine nucleobase biosynthetic process"/>
    <property type="evidence" value="ECO:0007669"/>
    <property type="project" value="InterPro"/>
</dbReference>
<evidence type="ECO:0000256" key="7">
    <source>
        <dbReference type="ARBA" id="ARBA00023242"/>
    </source>
</evidence>
<dbReference type="InterPro" id="IPR000850">
    <property type="entry name" value="Adenylat/UMP-CMP_kin"/>
</dbReference>
<dbReference type="GO" id="GO:0006221">
    <property type="term" value="P:pyrimidine nucleotide biosynthetic process"/>
    <property type="evidence" value="ECO:0007669"/>
    <property type="project" value="UniProtKB-UniRule"/>
</dbReference>
<reference evidence="10 11" key="1">
    <citation type="submission" date="2015-03" db="EMBL/GenBank/DDBJ databases">
        <title>Genomics and transcriptomics of the oil-accumulating basidiomycete yeast T. oleaginosus allow insights into substrate utilization and the diverse evolutionary trajectories of mating systems in fungi.</title>
        <authorList>
            <consortium name="DOE Joint Genome Institute"/>
            <person name="Kourist R."/>
            <person name="Kracht O."/>
            <person name="Bracharz F."/>
            <person name="Lipzen A."/>
            <person name="Nolan M."/>
            <person name="Ohm R."/>
            <person name="Grigoriev I."/>
            <person name="Sun S."/>
            <person name="Heitman J."/>
            <person name="Bruck T."/>
            <person name="Nowrousian M."/>
        </authorList>
    </citation>
    <scope>NUCLEOTIDE SEQUENCE [LARGE SCALE GENOMIC DNA]</scope>
    <source>
        <strain evidence="10 11">IBC0246</strain>
    </source>
</reference>
<evidence type="ECO:0000313" key="11">
    <source>
        <dbReference type="Proteomes" id="UP000053611"/>
    </source>
</evidence>
<feature type="binding site" evidence="9">
    <location>
        <position position="123"/>
    </location>
    <ligand>
        <name>a ribonucleoside 5'-phosphate</name>
        <dbReference type="ChEBI" id="CHEBI:58043"/>
    </ligand>
</feature>
<evidence type="ECO:0000256" key="6">
    <source>
        <dbReference type="ARBA" id="ARBA00022975"/>
    </source>
</evidence>
<dbReference type="Proteomes" id="UP000053611">
    <property type="component" value="Unassembled WGS sequence"/>
</dbReference>
<dbReference type="GeneID" id="28981668"/>
<comment type="catalytic activity">
    <reaction evidence="8 9">
        <text>UMP + ATP = UDP + ADP</text>
        <dbReference type="Rhea" id="RHEA:24400"/>
        <dbReference type="ChEBI" id="CHEBI:30616"/>
        <dbReference type="ChEBI" id="CHEBI:57865"/>
        <dbReference type="ChEBI" id="CHEBI:58223"/>
        <dbReference type="ChEBI" id="CHEBI:456216"/>
        <dbReference type="EC" id="2.7.4.14"/>
    </reaction>
</comment>
<dbReference type="EC" id="2.7.4.14" evidence="9"/>
<dbReference type="InterPro" id="IPR027417">
    <property type="entry name" value="P-loop_NTPase"/>
</dbReference>
<dbReference type="PROSITE" id="PS00113">
    <property type="entry name" value="ADENYLATE_KINASE"/>
    <property type="match status" value="1"/>
</dbReference>
<gene>
    <name evidence="10" type="ORF">CC85DRAFT_267634</name>
</gene>
<dbReference type="STRING" id="879819.A0A0J1BEC7"/>
<dbReference type="Pfam" id="PF00406">
    <property type="entry name" value="ADK"/>
    <property type="match status" value="1"/>
</dbReference>
<dbReference type="EMBL" id="KQ087177">
    <property type="protein sequence ID" value="KLT46449.1"/>
    <property type="molecule type" value="Genomic_DNA"/>
</dbReference>
<keyword evidence="1 9" id="KW-0963">Cytoplasm</keyword>
<evidence type="ECO:0000256" key="9">
    <source>
        <dbReference type="HAMAP-Rule" id="MF_03172"/>
    </source>
</evidence>
<dbReference type="GO" id="GO:0033862">
    <property type="term" value="F:UMP kinase activity"/>
    <property type="evidence" value="ECO:0007669"/>
    <property type="project" value="RHEA"/>
</dbReference>
<dbReference type="PANTHER" id="PTHR23359">
    <property type="entry name" value="NUCLEOTIDE KINASE"/>
    <property type="match status" value="1"/>
</dbReference>
<accession>A0A0J1BEC7</accession>
<feature type="binding site" evidence="9">
    <location>
        <position position="154"/>
    </location>
    <ligand>
        <name>ATP</name>
        <dbReference type="ChEBI" id="CHEBI:30616"/>
    </ligand>
</feature>
<feature type="binding site" evidence="9">
    <location>
        <position position="171"/>
    </location>
    <ligand>
        <name>a ribonucleoside 5'-phosphate</name>
        <dbReference type="ChEBI" id="CHEBI:58043"/>
    </ligand>
</feature>
<feature type="region of interest" description="LID" evidence="9">
    <location>
        <begin position="153"/>
        <end position="163"/>
    </location>
</feature>
<keyword evidence="11" id="KW-1185">Reference proteome</keyword>
<keyword evidence="6 9" id="KW-0665">Pyrimidine biosynthesis</keyword>
<feature type="binding site" evidence="9">
    <location>
        <position position="160"/>
    </location>
    <ligand>
        <name>a ribonucleoside 5'-phosphate</name>
        <dbReference type="ChEBI" id="CHEBI:58043"/>
    </ligand>
</feature>
<keyword evidence="3 9" id="KW-0547">Nucleotide-binding</keyword>
<evidence type="ECO:0000256" key="4">
    <source>
        <dbReference type="ARBA" id="ARBA00022777"/>
    </source>
</evidence>
<keyword evidence="2 9" id="KW-0808">Transferase</keyword>
<feature type="region of interest" description="NMPbind" evidence="9">
    <location>
        <begin position="49"/>
        <end position="79"/>
    </location>
</feature>
<feature type="binding site" evidence="9">
    <location>
        <position position="55"/>
    </location>
    <ligand>
        <name>a ribonucleoside 5'-phosphate</name>
        <dbReference type="ChEBI" id="CHEBI:58043"/>
    </ligand>
</feature>
<dbReference type="InterPro" id="IPR006266">
    <property type="entry name" value="UMP_CMP_kinase"/>
</dbReference>
<dbReference type="GO" id="GO:0005524">
    <property type="term" value="F:ATP binding"/>
    <property type="evidence" value="ECO:0007669"/>
    <property type="project" value="UniProtKB-KW"/>
</dbReference>
<dbReference type="PRINTS" id="PR00094">
    <property type="entry name" value="ADENYLTKNASE"/>
</dbReference>
<comment type="function">
    <text evidence="9">Catalyzes the phosphorylation of pyrimidine nucleoside monophosphates at the expense of ATP. Plays an important role in de novo pyrimidine nucleotide biosynthesis. Has preference for UMP and dUMP as phosphate acceptors, but can also use CMP, dCMP and AMP.</text>
</comment>
<dbReference type="NCBIfam" id="TIGR01359">
    <property type="entry name" value="UMP_CMP_kin_fam"/>
    <property type="match status" value="1"/>
</dbReference>
<dbReference type="SUPFAM" id="SSF52540">
    <property type="entry name" value="P-loop containing nucleoside triphosphate hydrolases"/>
    <property type="match status" value="1"/>
</dbReference>
<evidence type="ECO:0000313" key="10">
    <source>
        <dbReference type="EMBL" id="KLT46449.1"/>
    </source>
</evidence>
<feature type="binding site" evidence="9">
    <location>
        <begin position="29"/>
        <end position="34"/>
    </location>
    <ligand>
        <name>ATP</name>
        <dbReference type="ChEBI" id="CHEBI:30616"/>
    </ligand>
</feature>
<feature type="binding site" evidence="9">
    <location>
        <position position="199"/>
    </location>
    <ligand>
        <name>ATP</name>
        <dbReference type="ChEBI" id="CHEBI:30616"/>
    </ligand>
</feature>
<evidence type="ECO:0000256" key="2">
    <source>
        <dbReference type="ARBA" id="ARBA00022679"/>
    </source>
</evidence>
<comment type="domain">
    <text evidence="9">Consists of three domains, a large central CORE domain and two small peripheral domains, NMPbind and LID, which undergo movements during catalysis. The LID domain closes over the site of phosphoryl transfer upon ATP binding. Assembling and dissambling the active center during each catalytic cycle provides an effective means to prevent ATP hydrolysis.</text>
</comment>
<dbReference type="GO" id="GO:0005737">
    <property type="term" value="C:cytoplasm"/>
    <property type="evidence" value="ECO:0007669"/>
    <property type="project" value="UniProtKB-SubCell"/>
</dbReference>
<feature type="binding site" evidence="9">
    <location>
        <begin position="116"/>
        <end position="119"/>
    </location>
    <ligand>
        <name>a ribonucleoside 5'-phosphate</name>
        <dbReference type="ChEBI" id="CHEBI:58043"/>
    </ligand>
</feature>
<comment type="cofactor">
    <cofactor evidence="9">
        <name>Mg(2+)</name>
        <dbReference type="ChEBI" id="CHEBI:18420"/>
    </cofactor>
    <text evidence="9">Binds 1 Mg(2+) ion per monomer.</text>
</comment>
<dbReference type="CDD" id="cd01428">
    <property type="entry name" value="ADK"/>
    <property type="match status" value="1"/>
</dbReference>
<dbReference type="Gene3D" id="3.40.50.300">
    <property type="entry name" value="P-loop containing nucleotide triphosphate hydrolases"/>
    <property type="match status" value="1"/>
</dbReference>
<dbReference type="AlphaFoldDB" id="A0A0J1BEC7"/>
<dbReference type="HAMAP" id="MF_00235">
    <property type="entry name" value="Adenylate_kinase_Adk"/>
    <property type="match status" value="1"/>
</dbReference>
<feature type="binding site" evidence="9">
    <location>
        <begin position="77"/>
        <end position="79"/>
    </location>
    <ligand>
        <name>a ribonucleoside 5'-phosphate</name>
        <dbReference type="ChEBI" id="CHEBI:58043"/>
    </ligand>
</feature>
<evidence type="ECO:0000256" key="5">
    <source>
        <dbReference type="ARBA" id="ARBA00022840"/>
    </source>
</evidence>
<comment type="subunit">
    <text evidence="9">Monomer.</text>
</comment>